<dbReference type="GO" id="GO:0003746">
    <property type="term" value="F:translation elongation factor activity"/>
    <property type="evidence" value="ECO:0007669"/>
    <property type="project" value="UniProtKB-KW"/>
</dbReference>
<reference evidence="3 4" key="1">
    <citation type="submission" date="2018-12" db="EMBL/GenBank/DDBJ databases">
        <authorList>
            <person name="Yu L."/>
        </authorList>
    </citation>
    <scope>NUCLEOTIDE SEQUENCE [LARGE SCALE GENOMIC DNA]</scope>
    <source>
        <strain evidence="3 4">S5H2222</strain>
    </source>
</reference>
<dbReference type="InterPro" id="IPR010841">
    <property type="entry name" value="EF-G-binding_N"/>
</dbReference>
<dbReference type="AlphaFoldDB" id="A0A3S0HM01"/>
<gene>
    <name evidence="3" type="ORF">EKG35_11115</name>
</gene>
<feature type="domain" description="Elongation factor G-binding protein C-terminal treble-clef zinc-finger" evidence="2">
    <location>
        <begin position="99"/>
        <end position="197"/>
    </location>
</feature>
<evidence type="ECO:0000313" key="3">
    <source>
        <dbReference type="EMBL" id="RTQ92709.1"/>
    </source>
</evidence>
<organism evidence="3 4">
    <name type="scientific">Lysinibacillus telephonicus</name>
    <dbReference type="NCBI Taxonomy" id="1714840"/>
    <lineage>
        <taxon>Bacteria</taxon>
        <taxon>Bacillati</taxon>
        <taxon>Bacillota</taxon>
        <taxon>Bacilli</taxon>
        <taxon>Bacillales</taxon>
        <taxon>Bacillaceae</taxon>
        <taxon>Lysinibacillus</taxon>
    </lineage>
</organism>
<sequence length="210" mass="24360">MNFMNVEQYQFVKKQAKKILSAYTSSKDQNVIQAIQALVQEEINNKLYFSDVEQQLLLQPIFGLRTKEQLEIFIVDIKQYVEPFKRPTENEFKKLFPKDKKLRIPNLEQIDWKEITYLSWVDSGTNRKYIVYREDGKLKGLRGVFSNTEKVGICTVCNRQAKVGMLMTSKSGPTLGTYTKRGNYICEDSVACNETLTDISKLNDFVETLL</sequence>
<dbReference type="Pfam" id="PF16571">
    <property type="entry name" value="FBP_C"/>
    <property type="match status" value="1"/>
</dbReference>
<name>A0A3S0HM01_9BACI</name>
<feature type="domain" description="Elongation factor G-binding protein N-terminal" evidence="1">
    <location>
        <begin position="3"/>
        <end position="85"/>
    </location>
</feature>
<accession>A0A3S0HM01</accession>
<dbReference type="OrthoDB" id="1891078at2"/>
<evidence type="ECO:0000313" key="4">
    <source>
        <dbReference type="Proteomes" id="UP000276349"/>
    </source>
</evidence>
<dbReference type="InterPro" id="IPR038344">
    <property type="entry name" value="EF-G_N_sf"/>
</dbReference>
<dbReference type="InterPro" id="IPR032330">
    <property type="entry name" value="EF-G-binding_C"/>
</dbReference>
<dbReference type="Gene3D" id="1.20.1280.250">
    <property type="match status" value="1"/>
</dbReference>
<dbReference type="EMBL" id="RXNR01000028">
    <property type="protein sequence ID" value="RTQ92709.1"/>
    <property type="molecule type" value="Genomic_DNA"/>
</dbReference>
<protein>
    <submittedName>
        <fullName evidence="3">Elongation factor G-binding protein</fullName>
    </submittedName>
</protein>
<keyword evidence="3" id="KW-0251">Elongation factor</keyword>
<keyword evidence="4" id="KW-1185">Reference proteome</keyword>
<comment type="caution">
    <text evidence="3">The sequence shown here is derived from an EMBL/GenBank/DDBJ whole genome shotgun (WGS) entry which is preliminary data.</text>
</comment>
<evidence type="ECO:0000259" key="2">
    <source>
        <dbReference type="Pfam" id="PF16571"/>
    </source>
</evidence>
<dbReference type="CDD" id="cd16342">
    <property type="entry name" value="FusC_FusB"/>
    <property type="match status" value="1"/>
</dbReference>
<dbReference type="RefSeq" id="WP_126294529.1">
    <property type="nucleotide sequence ID" value="NZ_RXNR01000028.1"/>
</dbReference>
<evidence type="ECO:0000259" key="1">
    <source>
        <dbReference type="Pfam" id="PF07299"/>
    </source>
</evidence>
<proteinExistence type="predicted"/>
<dbReference type="Pfam" id="PF07299">
    <property type="entry name" value="EF-G-binding_N"/>
    <property type="match status" value="1"/>
</dbReference>
<dbReference type="Proteomes" id="UP000276349">
    <property type="component" value="Unassembled WGS sequence"/>
</dbReference>
<keyword evidence="3" id="KW-0648">Protein biosynthesis</keyword>